<feature type="compositionally biased region" description="Basic and acidic residues" evidence="2">
    <location>
        <begin position="454"/>
        <end position="502"/>
    </location>
</feature>
<evidence type="ECO:0000256" key="2">
    <source>
        <dbReference type="SAM" id="MobiDB-lite"/>
    </source>
</evidence>
<name>A0A9P5YT29_9AGAR</name>
<dbReference type="InterPro" id="IPR051176">
    <property type="entry name" value="Cent_Immune-Sig_Mod"/>
</dbReference>
<feature type="region of interest" description="Disordered" evidence="2">
    <location>
        <begin position="454"/>
        <end position="676"/>
    </location>
</feature>
<evidence type="ECO:0000256" key="1">
    <source>
        <dbReference type="SAM" id="Coils"/>
    </source>
</evidence>
<dbReference type="GO" id="GO:0005737">
    <property type="term" value="C:cytoplasm"/>
    <property type="evidence" value="ECO:0007669"/>
    <property type="project" value="TreeGrafter"/>
</dbReference>
<feature type="region of interest" description="Disordered" evidence="2">
    <location>
        <begin position="932"/>
        <end position="983"/>
    </location>
</feature>
<keyword evidence="3" id="KW-1133">Transmembrane helix</keyword>
<evidence type="ECO:0000259" key="4">
    <source>
        <dbReference type="PROSITE" id="PS50006"/>
    </source>
</evidence>
<dbReference type="PANTHER" id="PTHR15715:SF37">
    <property type="entry name" value="LD47843P"/>
    <property type="match status" value="1"/>
</dbReference>
<evidence type="ECO:0000313" key="6">
    <source>
        <dbReference type="Proteomes" id="UP000807469"/>
    </source>
</evidence>
<feature type="transmembrane region" description="Helical" evidence="3">
    <location>
        <begin position="1172"/>
        <end position="1192"/>
    </location>
</feature>
<feature type="compositionally biased region" description="Basic and acidic residues" evidence="2">
    <location>
        <begin position="573"/>
        <end position="598"/>
    </location>
</feature>
<evidence type="ECO:0000313" key="5">
    <source>
        <dbReference type="EMBL" id="KAF9475292.1"/>
    </source>
</evidence>
<feature type="compositionally biased region" description="Low complexity" evidence="2">
    <location>
        <begin position="363"/>
        <end position="385"/>
    </location>
</feature>
<keyword evidence="3" id="KW-0812">Transmembrane</keyword>
<feature type="region of interest" description="Disordered" evidence="2">
    <location>
        <begin position="164"/>
        <end position="267"/>
    </location>
</feature>
<keyword evidence="6" id="KW-1185">Reference proteome</keyword>
<evidence type="ECO:0000256" key="3">
    <source>
        <dbReference type="SAM" id="Phobius"/>
    </source>
</evidence>
<feature type="compositionally biased region" description="Acidic residues" evidence="2">
    <location>
        <begin position="503"/>
        <end position="515"/>
    </location>
</feature>
<dbReference type="EMBL" id="MU155338">
    <property type="protein sequence ID" value="KAF9475292.1"/>
    <property type="molecule type" value="Genomic_DNA"/>
</dbReference>
<feature type="region of interest" description="Disordered" evidence="2">
    <location>
        <begin position="732"/>
        <end position="752"/>
    </location>
</feature>
<sequence length="1198" mass="127751">MPIVPPFPASPGPSAHNALFPALYLYPLNDTWTPKHIALTSAHTKIGRQTSSKTAPGERNGYFDSKVLSRQHAEVWEEGGKIFIKDVKSSNGTFINGERLSSESHESEPFELKSDDIVEFGIDIVGEDNKTIIHHKVAARVVCVFNEQDAAVAARAEQHQAAAQAQQLQQHLQQQRDLHSPGGGAGAQFNASAYHHPGQSPVNGLGIGGSSAPGSSPSSLTGGPGSSASNFPFSSATANGPRRTQLGHSGLGSMGGPPSLARAPGKSGTGLSFDVILSRLQGEVQKSRETGAELGGLQGLMGEVEGVLGGRGPGSLPAFPSHLPSVRPPSENQPPAPQPPPNGPVPAAPIAGSTTTSPPPPGDASVTAGTATSSSPTPATTSVPTINGVSHPPAEASTSTSGAAPLNASLVAELQAQLADTQNSLAVHLERVRKLEDVLKEQEVIKREVGVLREIVEGRRGANDHEEQQESDSKKRKDGLDGLRYDPDELELLERPLDALDDLREEEEEEMDDEDDRRSVSTVMPHELERVDEEDEEEAEEEDRRAREEAALRESESEPREGEHETEEEGVEHEDHFRSSEQSAFEHDDRDGSRREDDDHSYEDDEEREEREREETQQEIEEQERRRQEDLNVGRPRTPEPSLLGLGLAMGRRNGGSPLSTTSNSAANGGPLAKDNSATEDVHVKVDRLTAQVSAVLALTTTLEKQHANAQGTIRELEEKVRSLEGLLAKNAPASISSTSTSTSEPQSETELMHVNPDADASTISDATLVDVESSESGDAKDAVTLPANTTPSALAAWTRSISGQWSTLQADWARERTSLARAKEDWDARALRIDGGLTKLDAGISKLDAGLSKIDAGLTRVDSGLGKVDGVQSAVANLLAAQERVREAVREQGGRLDAHLTAYQAHVQSTASGLANGHGVERWPNGDALIQKRGGLVTPPSPRSQSSDSARYRRRRRRSSGSRRGSRSDDEGDADEEEEDGKHGIAKALGLVAGTAAAAMGAGALATPESSIYGSSTSGPSDAVKIEDNRLVMDTGKTSALLTAPATRANSHAQSEGATDDAASLPIIGLSVWTFLLILSFSVSLLAIVFAYLVAWCACLRSYLFSVFARLRPYASASSLGSLSLSSPLSMFFLSNFDWRSWIQALRGDIVDSPVAEDDNGKTRVRTAKQLNVQTAFGVVVLSIAAAAVIWKIRPVE</sequence>
<dbReference type="Pfam" id="PF00498">
    <property type="entry name" value="FHA"/>
    <property type="match status" value="1"/>
</dbReference>
<protein>
    <recommendedName>
        <fullName evidence="4">FHA domain-containing protein</fullName>
    </recommendedName>
</protein>
<feature type="domain" description="FHA" evidence="4">
    <location>
        <begin position="44"/>
        <end position="100"/>
    </location>
</feature>
<feature type="compositionally biased region" description="Acidic residues" evidence="2">
    <location>
        <begin position="599"/>
        <end position="609"/>
    </location>
</feature>
<feature type="compositionally biased region" description="Polar residues" evidence="2">
    <location>
        <begin position="657"/>
        <end position="667"/>
    </location>
</feature>
<feature type="compositionally biased region" description="Low complexity" evidence="2">
    <location>
        <begin position="164"/>
        <end position="173"/>
    </location>
</feature>
<dbReference type="SMART" id="SM00240">
    <property type="entry name" value="FHA"/>
    <property type="match status" value="1"/>
</dbReference>
<dbReference type="PANTHER" id="PTHR15715">
    <property type="entry name" value="CENTROSOMAL PROTEIN OF 170 KDA"/>
    <property type="match status" value="1"/>
</dbReference>
<dbReference type="Proteomes" id="UP000807469">
    <property type="component" value="Unassembled WGS sequence"/>
</dbReference>
<feature type="compositionally biased region" description="Basic and acidic residues" evidence="2">
    <location>
        <begin position="542"/>
        <end position="563"/>
    </location>
</feature>
<dbReference type="InterPro" id="IPR000253">
    <property type="entry name" value="FHA_dom"/>
</dbReference>
<feature type="compositionally biased region" description="Low complexity" evidence="2">
    <location>
        <begin position="212"/>
        <end position="229"/>
    </location>
</feature>
<feature type="transmembrane region" description="Helical" evidence="3">
    <location>
        <begin position="1073"/>
        <end position="1100"/>
    </location>
</feature>
<feature type="compositionally biased region" description="Acidic residues" evidence="2">
    <location>
        <begin position="971"/>
        <end position="980"/>
    </location>
</feature>
<dbReference type="AlphaFoldDB" id="A0A9P5YT29"/>
<accession>A0A9P5YT29</accession>
<keyword evidence="1" id="KW-0175">Coiled coil</keyword>
<feature type="compositionally biased region" description="Low complexity" evidence="2">
    <location>
        <begin position="735"/>
        <end position="750"/>
    </location>
</feature>
<feature type="compositionally biased region" description="Pro residues" evidence="2">
    <location>
        <begin position="331"/>
        <end position="347"/>
    </location>
</feature>
<feature type="region of interest" description="Disordered" evidence="2">
    <location>
        <begin position="305"/>
        <end position="402"/>
    </location>
</feature>
<feature type="coiled-coil region" evidence="1">
    <location>
        <begin position="700"/>
        <end position="727"/>
    </location>
</feature>
<feature type="compositionally biased region" description="Acidic residues" evidence="2">
    <location>
        <begin position="530"/>
        <end position="541"/>
    </location>
</feature>
<dbReference type="PROSITE" id="PS50006">
    <property type="entry name" value="FHA_DOMAIN"/>
    <property type="match status" value="1"/>
</dbReference>
<keyword evidence="3" id="KW-0472">Membrane</keyword>
<feature type="compositionally biased region" description="Basic residues" evidence="2">
    <location>
        <begin position="953"/>
        <end position="966"/>
    </location>
</feature>
<dbReference type="OrthoDB" id="687730at2759"/>
<gene>
    <name evidence="5" type="ORF">BDN70DRAFT_996521</name>
</gene>
<reference evidence="5" key="1">
    <citation type="submission" date="2020-11" db="EMBL/GenBank/DDBJ databases">
        <authorList>
            <consortium name="DOE Joint Genome Institute"/>
            <person name="Ahrendt S."/>
            <person name="Riley R."/>
            <person name="Andreopoulos W."/>
            <person name="Labutti K."/>
            <person name="Pangilinan J."/>
            <person name="Ruiz-Duenas F.J."/>
            <person name="Barrasa J.M."/>
            <person name="Sanchez-Garcia M."/>
            <person name="Camarero S."/>
            <person name="Miyauchi S."/>
            <person name="Serrano A."/>
            <person name="Linde D."/>
            <person name="Babiker R."/>
            <person name="Drula E."/>
            <person name="Ayuso-Fernandez I."/>
            <person name="Pacheco R."/>
            <person name="Padilla G."/>
            <person name="Ferreira P."/>
            <person name="Barriuso J."/>
            <person name="Kellner H."/>
            <person name="Castanera R."/>
            <person name="Alfaro M."/>
            <person name="Ramirez L."/>
            <person name="Pisabarro A.G."/>
            <person name="Kuo A."/>
            <person name="Tritt A."/>
            <person name="Lipzen A."/>
            <person name="He G."/>
            <person name="Yan M."/>
            <person name="Ng V."/>
            <person name="Cullen D."/>
            <person name="Martin F."/>
            <person name="Rosso M.-N."/>
            <person name="Henrissat B."/>
            <person name="Hibbett D."/>
            <person name="Martinez A.T."/>
            <person name="Grigoriev I.V."/>
        </authorList>
    </citation>
    <scope>NUCLEOTIDE SEQUENCE</scope>
    <source>
        <strain evidence="5">CIRM-BRFM 674</strain>
    </source>
</reference>
<dbReference type="InterPro" id="IPR008984">
    <property type="entry name" value="SMAD_FHA_dom_sf"/>
</dbReference>
<organism evidence="5 6">
    <name type="scientific">Pholiota conissans</name>
    <dbReference type="NCBI Taxonomy" id="109636"/>
    <lineage>
        <taxon>Eukaryota</taxon>
        <taxon>Fungi</taxon>
        <taxon>Dikarya</taxon>
        <taxon>Basidiomycota</taxon>
        <taxon>Agaricomycotina</taxon>
        <taxon>Agaricomycetes</taxon>
        <taxon>Agaricomycetidae</taxon>
        <taxon>Agaricales</taxon>
        <taxon>Agaricineae</taxon>
        <taxon>Strophariaceae</taxon>
        <taxon>Pholiota</taxon>
    </lineage>
</organism>
<feature type="compositionally biased region" description="Basic and acidic residues" evidence="2">
    <location>
        <begin position="623"/>
        <end position="632"/>
    </location>
</feature>
<dbReference type="SUPFAM" id="SSF49879">
    <property type="entry name" value="SMAD/FHA domain"/>
    <property type="match status" value="1"/>
</dbReference>
<comment type="caution">
    <text evidence="5">The sequence shown here is derived from an EMBL/GenBank/DDBJ whole genome shotgun (WGS) entry which is preliminary data.</text>
</comment>
<dbReference type="Gene3D" id="2.60.200.20">
    <property type="match status" value="1"/>
</dbReference>
<proteinExistence type="predicted"/>